<dbReference type="PANTHER" id="PTHR43289">
    <property type="entry name" value="MITOGEN-ACTIVATED PROTEIN KINASE KINASE KINASE 20-RELATED"/>
    <property type="match status" value="1"/>
</dbReference>
<dbReference type="Proteomes" id="UP000186110">
    <property type="component" value="Chromosome"/>
</dbReference>
<dbReference type="SUPFAM" id="SSF52402">
    <property type="entry name" value="Adenine nucleotide alpha hydrolases-like"/>
    <property type="match status" value="1"/>
</dbReference>
<keyword evidence="3 7" id="KW-0418">Kinase</keyword>
<dbReference type="RefSeq" id="WP_076069909.1">
    <property type="nucleotide sequence ID" value="NZ_CP019239.1"/>
</dbReference>
<dbReference type="CDD" id="cd00293">
    <property type="entry name" value="USP-like"/>
    <property type="match status" value="1"/>
</dbReference>
<evidence type="ECO:0000256" key="2">
    <source>
        <dbReference type="ARBA" id="ARBA00022741"/>
    </source>
</evidence>
<dbReference type="EMBL" id="CP019239">
    <property type="protein sequence ID" value="APW44354.1"/>
    <property type="molecule type" value="Genomic_DNA"/>
</dbReference>
<dbReference type="CDD" id="cd14014">
    <property type="entry name" value="STKc_PknB_like"/>
    <property type="match status" value="1"/>
</dbReference>
<dbReference type="STRING" id="1484693.RS694_18725"/>
<keyword evidence="8" id="KW-1185">Reference proteome</keyword>
<dbReference type="eggNOG" id="COG0589">
    <property type="taxonomic scope" value="Bacteria"/>
</dbReference>
<dbReference type="Gene3D" id="3.40.50.12370">
    <property type="match status" value="1"/>
</dbReference>
<evidence type="ECO:0000256" key="3">
    <source>
        <dbReference type="ARBA" id="ARBA00022777"/>
    </source>
</evidence>
<organism evidence="7 8">
    <name type="scientific">Rhodoferax saidenbachensis</name>
    <dbReference type="NCBI Taxonomy" id="1484693"/>
    <lineage>
        <taxon>Bacteria</taxon>
        <taxon>Pseudomonadati</taxon>
        <taxon>Pseudomonadota</taxon>
        <taxon>Betaproteobacteria</taxon>
        <taxon>Burkholderiales</taxon>
        <taxon>Comamonadaceae</taxon>
        <taxon>Rhodoferax</taxon>
    </lineage>
</organism>
<protein>
    <submittedName>
        <fullName evidence="7">Serine/threonine protein kinase</fullName>
    </submittedName>
</protein>
<keyword evidence="2" id="KW-0547">Nucleotide-binding</keyword>
<dbReference type="Gene3D" id="3.30.200.20">
    <property type="entry name" value="Phosphorylase Kinase, domain 1"/>
    <property type="match status" value="1"/>
</dbReference>
<evidence type="ECO:0000313" key="7">
    <source>
        <dbReference type="EMBL" id="APW44354.1"/>
    </source>
</evidence>
<dbReference type="KEGG" id="rsb:RS694_18725"/>
<dbReference type="Pfam" id="PF00582">
    <property type="entry name" value="Usp"/>
    <property type="match status" value="1"/>
</dbReference>
<dbReference type="AlphaFoldDB" id="A0A1P8KEB7"/>
<dbReference type="InterPro" id="IPR011009">
    <property type="entry name" value="Kinase-like_dom_sf"/>
</dbReference>
<gene>
    <name evidence="7" type="ORF">RS694_18725</name>
</gene>
<dbReference type="GO" id="GO:0004674">
    <property type="term" value="F:protein serine/threonine kinase activity"/>
    <property type="evidence" value="ECO:0007669"/>
    <property type="project" value="UniProtKB-KW"/>
</dbReference>
<dbReference type="PANTHER" id="PTHR43289:SF34">
    <property type="entry name" value="SERINE_THREONINE-PROTEIN KINASE YBDM-RELATED"/>
    <property type="match status" value="1"/>
</dbReference>
<sequence>MKLLEPGAVLDGFTIEECIHSGGMAHIYRVRYAQDRPGPGFAMAMKIPRMTAGDGAENIVSFEIECQIMQVLTGSHVPRFVAAGDLVHVPYLVMEYVTGHTLQHWLDAEERPNVDEVARLGTAMAHAAHALHQQNTVHLDLKPANVLFRPDGSAVLLDFGLSCHAHYPDLLAEQLRKAVGSPAWIAPEQVVGVRGDPRSDIFAIGVMLYELCTGELPFGTPQTTGGLRQRLWMDPPPPRKLRPEVPEWLQEVVLRCLEPEARKRYPSAAHLAFDLSNPEQVQITARGRNIQGTGFGTHFKRWIKAAGMHYQPSPLPAQQIDEVPIVMVAVPHKDVTDSTLYSLRQAVARALGNRPGARLACVTVISSSLGSSTDAESSETTVHRRYLTALRQWVQPLEQPGHQISCHVLESGDVAQALLDYATGNQVSVIVMGAATHGLKTQRFIATVPIKVAMDAPCTVILVKQVLPFELLGEKPQRSNDGYSDSDSDTPASNGLYGDDLGPLG</sequence>
<dbReference type="PROSITE" id="PS50011">
    <property type="entry name" value="PROTEIN_KINASE_DOM"/>
    <property type="match status" value="1"/>
</dbReference>
<dbReference type="eggNOG" id="COG0515">
    <property type="taxonomic scope" value="Bacteria"/>
</dbReference>
<evidence type="ECO:0000256" key="4">
    <source>
        <dbReference type="ARBA" id="ARBA00022840"/>
    </source>
</evidence>
<feature type="compositionally biased region" description="Polar residues" evidence="5">
    <location>
        <begin position="479"/>
        <end position="493"/>
    </location>
</feature>
<evidence type="ECO:0000256" key="5">
    <source>
        <dbReference type="SAM" id="MobiDB-lite"/>
    </source>
</evidence>
<dbReference type="GO" id="GO:0005524">
    <property type="term" value="F:ATP binding"/>
    <property type="evidence" value="ECO:0007669"/>
    <property type="project" value="UniProtKB-KW"/>
</dbReference>
<dbReference type="InterPro" id="IPR000719">
    <property type="entry name" value="Prot_kinase_dom"/>
</dbReference>
<proteinExistence type="predicted"/>
<dbReference type="Pfam" id="PF00069">
    <property type="entry name" value="Pkinase"/>
    <property type="match status" value="1"/>
</dbReference>
<evidence type="ECO:0000313" key="8">
    <source>
        <dbReference type="Proteomes" id="UP000186110"/>
    </source>
</evidence>
<dbReference type="SUPFAM" id="SSF56112">
    <property type="entry name" value="Protein kinase-like (PK-like)"/>
    <property type="match status" value="1"/>
</dbReference>
<dbReference type="SMART" id="SM00220">
    <property type="entry name" value="S_TKc"/>
    <property type="match status" value="1"/>
</dbReference>
<keyword evidence="4" id="KW-0067">ATP-binding</keyword>
<feature type="region of interest" description="Disordered" evidence="5">
    <location>
        <begin position="475"/>
        <end position="505"/>
    </location>
</feature>
<evidence type="ECO:0000259" key="6">
    <source>
        <dbReference type="PROSITE" id="PS50011"/>
    </source>
</evidence>
<feature type="domain" description="Protein kinase" evidence="6">
    <location>
        <begin position="13"/>
        <end position="280"/>
    </location>
</feature>
<reference evidence="7 8" key="1">
    <citation type="submission" date="2017-01" db="EMBL/GenBank/DDBJ databases">
        <authorList>
            <person name="Mah S.A."/>
            <person name="Swanson W.J."/>
            <person name="Moy G.W."/>
            <person name="Vacquier V.D."/>
        </authorList>
    </citation>
    <scope>NUCLEOTIDE SEQUENCE [LARGE SCALE GENOMIC DNA]</scope>
    <source>
        <strain evidence="7 8">DSM 22694</strain>
    </source>
</reference>
<keyword evidence="7" id="KW-0723">Serine/threonine-protein kinase</keyword>
<keyword evidence="1" id="KW-0808">Transferase</keyword>
<dbReference type="Gene3D" id="1.10.510.10">
    <property type="entry name" value="Transferase(Phosphotransferase) domain 1"/>
    <property type="match status" value="1"/>
</dbReference>
<evidence type="ECO:0000256" key="1">
    <source>
        <dbReference type="ARBA" id="ARBA00022679"/>
    </source>
</evidence>
<accession>A0A1P8KEB7</accession>
<name>A0A1P8KEB7_9BURK</name>
<dbReference type="InterPro" id="IPR006016">
    <property type="entry name" value="UspA"/>
</dbReference>